<proteinExistence type="inferred from homology"/>
<keyword evidence="2" id="KW-0732">Signal</keyword>
<dbReference type="Proteomes" id="UP000254889">
    <property type="component" value="Chromosome"/>
</dbReference>
<dbReference type="PANTHER" id="PTHR36920:SF1">
    <property type="entry name" value="OUTER MEMBRANE PROTEIN W"/>
    <property type="match status" value="1"/>
</dbReference>
<dbReference type="GO" id="GO:0055085">
    <property type="term" value="P:transmembrane transport"/>
    <property type="evidence" value="ECO:0007669"/>
    <property type="project" value="TreeGrafter"/>
</dbReference>
<sequence>MKKMRSVLRSLIAAAAFGAVALTTVAAEAADVAAPKPVYKAPVIEPFNPWMIRLRALGVVTRNSGSVDQVPGSGLSTSDAIVPELDITYFFTKNIAAELILGTTRHHVTGTGVAATNGLDVGKAWLLPPTLTLQYHFTDFGAFKPYIGAGVNYTWFYSQSAGNTPNGAGVIITRSHLHNAWAPALQIGFDYMIDKHWGFNVDVKKLWLRPSWDGDSNVGPLTGKVNLDPWLIGAGVTYKF</sequence>
<comment type="similarity">
    <text evidence="1">Belongs to the OmpW/AlkL family.</text>
</comment>
<gene>
    <name evidence="3" type="ORF">DW352_04355</name>
</gene>
<evidence type="ECO:0000256" key="1">
    <source>
        <dbReference type="ARBA" id="ARBA00009330"/>
    </source>
</evidence>
<dbReference type="Pfam" id="PF03922">
    <property type="entry name" value="OmpW"/>
    <property type="match status" value="1"/>
</dbReference>
<dbReference type="GO" id="GO:0019867">
    <property type="term" value="C:outer membrane"/>
    <property type="evidence" value="ECO:0007669"/>
    <property type="project" value="InterPro"/>
</dbReference>
<dbReference type="AlphaFoldDB" id="A0A345ZSB9"/>
<keyword evidence="4" id="KW-1185">Reference proteome</keyword>
<feature type="signal peptide" evidence="2">
    <location>
        <begin position="1"/>
        <end position="29"/>
    </location>
</feature>
<reference evidence="3 4" key="1">
    <citation type="submission" date="2018-07" db="EMBL/GenBank/DDBJ databases">
        <authorList>
            <person name="Quirk P.G."/>
            <person name="Krulwich T.A."/>
        </authorList>
    </citation>
    <scope>NUCLEOTIDE SEQUENCE [LARGE SCALE GENOMIC DNA]</scope>
    <source>
        <strain evidence="3 4">CC-BB4</strain>
    </source>
</reference>
<dbReference type="SUPFAM" id="SSF56925">
    <property type="entry name" value="OMPA-like"/>
    <property type="match status" value="1"/>
</dbReference>
<protein>
    <submittedName>
        <fullName evidence="3">OmpW family protein</fullName>
    </submittedName>
</protein>
<dbReference type="OrthoDB" id="9807574at2"/>
<dbReference type="KEGG" id="ptaw:DW352_04355"/>
<evidence type="ECO:0000256" key="2">
    <source>
        <dbReference type="SAM" id="SignalP"/>
    </source>
</evidence>
<accession>A0A345ZSB9</accession>
<feature type="chain" id="PRO_5016756662" evidence="2">
    <location>
        <begin position="30"/>
        <end position="240"/>
    </location>
</feature>
<organism evidence="3 4">
    <name type="scientific">Pseudolabrys taiwanensis</name>
    <dbReference type="NCBI Taxonomy" id="331696"/>
    <lineage>
        <taxon>Bacteria</taxon>
        <taxon>Pseudomonadati</taxon>
        <taxon>Pseudomonadota</taxon>
        <taxon>Alphaproteobacteria</taxon>
        <taxon>Hyphomicrobiales</taxon>
        <taxon>Xanthobacteraceae</taxon>
        <taxon>Pseudolabrys</taxon>
    </lineage>
</organism>
<dbReference type="Gene3D" id="2.40.160.20">
    <property type="match status" value="1"/>
</dbReference>
<dbReference type="EMBL" id="CP031417">
    <property type="protein sequence ID" value="AXK79816.1"/>
    <property type="molecule type" value="Genomic_DNA"/>
</dbReference>
<dbReference type="RefSeq" id="WP_115688864.1">
    <property type="nucleotide sequence ID" value="NZ_CP031417.1"/>
</dbReference>
<name>A0A345ZSB9_9HYPH</name>
<dbReference type="PANTHER" id="PTHR36920">
    <property type="match status" value="1"/>
</dbReference>
<dbReference type="InterPro" id="IPR011250">
    <property type="entry name" value="OMP/PagP_B-barrel"/>
</dbReference>
<dbReference type="InterPro" id="IPR005618">
    <property type="entry name" value="OMPW"/>
</dbReference>
<evidence type="ECO:0000313" key="4">
    <source>
        <dbReference type="Proteomes" id="UP000254889"/>
    </source>
</evidence>
<evidence type="ECO:0000313" key="3">
    <source>
        <dbReference type="EMBL" id="AXK79816.1"/>
    </source>
</evidence>